<protein>
    <recommendedName>
        <fullName evidence="6">Putative mRNA interferase YoeB</fullName>
    </recommendedName>
</protein>
<dbReference type="NCBIfam" id="TIGR02116">
    <property type="entry name" value="toxin_Txe_YoeB"/>
    <property type="match status" value="1"/>
</dbReference>
<evidence type="ECO:0000256" key="4">
    <source>
        <dbReference type="ARBA" id="ARBA00022759"/>
    </source>
</evidence>
<sequence>MYSLRMLCASLFLEKGKPEPLKFELQGYWSRRLDQEHRLVYKVLDDSLMIIAARFHYNRLNSKN</sequence>
<evidence type="ECO:0000313" key="8">
    <source>
        <dbReference type="EMBL" id="ABI95912.1"/>
    </source>
</evidence>
<dbReference type="PANTHER" id="PTHR38039">
    <property type="entry name" value="TOXIN YOEB"/>
    <property type="match status" value="1"/>
</dbReference>
<keyword evidence="5" id="KW-0378">Hydrolase</keyword>
<dbReference type="GO" id="GO:0098795">
    <property type="term" value="P:global gene silencing by mRNA cleavage"/>
    <property type="evidence" value="ECO:0007669"/>
    <property type="project" value="TreeGrafter"/>
</dbReference>
<name>Q06HI3_COXBE</name>
<proteinExistence type="inferred from homology"/>
<dbReference type="EMBL" id="DQ882578">
    <property type="protein sequence ID" value="ABI95903.1"/>
    <property type="molecule type" value="Genomic_DNA"/>
</dbReference>
<keyword evidence="2" id="KW-1277">Toxin-antitoxin system</keyword>
<dbReference type="EMBL" id="DQ882583">
    <property type="protein sequence ID" value="ABI95912.1"/>
    <property type="molecule type" value="Genomic_DNA"/>
</dbReference>
<accession>Q06HI3</accession>
<evidence type="ECO:0000256" key="1">
    <source>
        <dbReference type="ARBA" id="ARBA00008172"/>
    </source>
</evidence>
<dbReference type="InterPro" id="IPR035093">
    <property type="entry name" value="RelE/ParE_toxin_dom_sf"/>
</dbReference>
<evidence type="ECO:0000256" key="3">
    <source>
        <dbReference type="ARBA" id="ARBA00022722"/>
    </source>
</evidence>
<evidence type="ECO:0000256" key="2">
    <source>
        <dbReference type="ARBA" id="ARBA00022649"/>
    </source>
</evidence>
<dbReference type="SUPFAM" id="SSF143011">
    <property type="entry name" value="RelE-like"/>
    <property type="match status" value="1"/>
</dbReference>
<dbReference type="Pfam" id="PF06769">
    <property type="entry name" value="YoeB_toxin"/>
    <property type="match status" value="1"/>
</dbReference>
<evidence type="ECO:0000256" key="6">
    <source>
        <dbReference type="ARBA" id="ARBA00030388"/>
    </source>
</evidence>
<dbReference type="GO" id="GO:0016787">
    <property type="term" value="F:hydrolase activity"/>
    <property type="evidence" value="ECO:0007669"/>
    <property type="project" value="UniProtKB-KW"/>
</dbReference>
<organism evidence="9">
    <name type="scientific">Coxiella burnetii</name>
    <dbReference type="NCBI Taxonomy" id="777"/>
    <lineage>
        <taxon>Bacteria</taxon>
        <taxon>Pseudomonadati</taxon>
        <taxon>Pseudomonadota</taxon>
        <taxon>Gammaproteobacteria</taxon>
        <taxon>Legionellales</taxon>
        <taxon>Coxiellaceae</taxon>
        <taxon>Coxiella</taxon>
    </lineage>
</organism>
<dbReference type="GO" id="GO:0006401">
    <property type="term" value="P:RNA catabolic process"/>
    <property type="evidence" value="ECO:0007669"/>
    <property type="project" value="InterPro"/>
</dbReference>
<keyword evidence="4" id="KW-0255">Endonuclease</keyword>
<keyword evidence="3" id="KW-0540">Nuclease</keyword>
<evidence type="ECO:0000256" key="5">
    <source>
        <dbReference type="ARBA" id="ARBA00022801"/>
    </source>
</evidence>
<dbReference type="Gene3D" id="3.30.2310.20">
    <property type="entry name" value="RelE-like"/>
    <property type="match status" value="1"/>
</dbReference>
<comment type="similarity">
    <text evidence="1">Belongs to the YoeB family.</text>
</comment>
<reference evidence="9" key="1">
    <citation type="submission" date="2006-08" db="EMBL/GenBank/DDBJ databases">
        <title>Use of IS1111 Insertion Sequences for Differentiation of Coxiella burnetii Isolates.</title>
        <authorList>
            <person name="Denison A.M."/>
            <person name="Thompson H.A."/>
            <person name="Massung R.F."/>
        </authorList>
    </citation>
    <scope>NUCLEOTIDE SEQUENCE</scope>
    <source>
        <strain evidence="8">Henzerling RSA 331</strain>
        <strain evidence="7">Henzerling RSA 343</strain>
        <strain evidence="9">M44</strain>
    </source>
</reference>
<dbReference type="EMBL" id="DQ882599">
    <property type="protein sequence ID" value="ABI95939.1"/>
    <property type="molecule type" value="Genomic_DNA"/>
</dbReference>
<dbReference type="AlphaFoldDB" id="Q06HI3"/>
<dbReference type="PANTHER" id="PTHR38039:SF1">
    <property type="entry name" value="TOXIN YOEB"/>
    <property type="match status" value="1"/>
</dbReference>
<evidence type="ECO:0000313" key="7">
    <source>
        <dbReference type="EMBL" id="ABI95903.1"/>
    </source>
</evidence>
<evidence type="ECO:0000313" key="9">
    <source>
        <dbReference type="EMBL" id="ABI95939.1"/>
    </source>
</evidence>
<dbReference type="InterPro" id="IPR009614">
    <property type="entry name" value="YoeB_toxin"/>
</dbReference>
<dbReference type="GO" id="GO:0004519">
    <property type="term" value="F:endonuclease activity"/>
    <property type="evidence" value="ECO:0007669"/>
    <property type="project" value="UniProtKB-KW"/>
</dbReference>